<proteinExistence type="predicted"/>
<dbReference type="PANTHER" id="PTHR15177">
    <property type="entry name" value="G-PROTEIN COUPLED RECEPTOR 143"/>
    <property type="match status" value="1"/>
</dbReference>
<dbReference type="GO" id="GO:0035240">
    <property type="term" value="F:dopamine binding"/>
    <property type="evidence" value="ECO:0007669"/>
    <property type="project" value="InterPro"/>
</dbReference>
<sequence>MTLFQTGTREGKVAGRLQPTSHNGRSRRFHCSSHHGLAWILETVCYASSFVPLTLVFLGSPVLFYKALQAVPALLRRGRGMQAAGEWHQQQELRRRFMSVMVAFAACWLANVLHELLLLLLELEPLGRWGTGQLLRGAALTCWAVMIILNPLSGALLILAFSSWKSRWCSRKQAPTWRPPGEILKESGPLPGRALEPATGCGIDPGPLEVSSLLVSFESSTSLDSLCEGPGGCPAQP</sequence>
<dbReference type="OrthoDB" id="10069455at2759"/>
<dbReference type="GO" id="GO:0072544">
    <property type="term" value="F:L-DOPA binding"/>
    <property type="evidence" value="ECO:0007669"/>
    <property type="project" value="InterPro"/>
</dbReference>
<dbReference type="InterPro" id="IPR001414">
    <property type="entry name" value="GPR143"/>
</dbReference>
<name>A0A8C7E0P7_NAJNA</name>
<evidence type="ECO:0000256" key="1">
    <source>
        <dbReference type="SAM" id="MobiDB-lite"/>
    </source>
</evidence>
<accession>A0A8C7E0P7</accession>
<dbReference type="Pfam" id="PF02101">
    <property type="entry name" value="Ocular_alb"/>
    <property type="match status" value="1"/>
</dbReference>
<dbReference type="PRINTS" id="PR00965">
    <property type="entry name" value="OCULARALBNSM"/>
</dbReference>
<dbReference type="GO" id="GO:0005886">
    <property type="term" value="C:plasma membrane"/>
    <property type="evidence" value="ECO:0007669"/>
    <property type="project" value="TreeGrafter"/>
</dbReference>
<protein>
    <submittedName>
        <fullName evidence="3">Uncharacterized protein</fullName>
    </submittedName>
</protein>
<feature type="transmembrane region" description="Helical" evidence="2">
    <location>
        <begin position="134"/>
        <end position="161"/>
    </location>
</feature>
<dbReference type="Ensembl" id="ENSNNAT00000016896.1">
    <property type="protein sequence ID" value="ENSNNAP00000016108.1"/>
    <property type="gene ID" value="ENSNNAG00000010862.1"/>
</dbReference>
<dbReference type="Proteomes" id="UP000694559">
    <property type="component" value="Unplaced"/>
</dbReference>
<dbReference type="GO" id="GO:0072545">
    <property type="term" value="F:L-tyrosine binding"/>
    <property type="evidence" value="ECO:0007669"/>
    <property type="project" value="InterPro"/>
</dbReference>
<dbReference type="GO" id="GO:0032438">
    <property type="term" value="P:melanosome organization"/>
    <property type="evidence" value="ECO:0007669"/>
    <property type="project" value="TreeGrafter"/>
</dbReference>
<keyword evidence="2" id="KW-0812">Transmembrane</keyword>
<dbReference type="GO" id="GO:0035643">
    <property type="term" value="F:L-DOPA receptor activity"/>
    <property type="evidence" value="ECO:0007669"/>
    <property type="project" value="TreeGrafter"/>
</dbReference>
<feature type="region of interest" description="Disordered" evidence="1">
    <location>
        <begin position="1"/>
        <end position="24"/>
    </location>
</feature>
<dbReference type="GeneTree" id="ENSGT00390000016722"/>
<keyword evidence="2" id="KW-0472">Membrane</keyword>
<keyword evidence="4" id="KW-1185">Reference proteome</keyword>
<keyword evidence="2" id="KW-1133">Transmembrane helix</keyword>
<dbReference type="GO" id="GO:0033162">
    <property type="term" value="C:melanosome membrane"/>
    <property type="evidence" value="ECO:0007669"/>
    <property type="project" value="TreeGrafter"/>
</dbReference>
<evidence type="ECO:0000313" key="3">
    <source>
        <dbReference type="Ensembl" id="ENSNNAP00000016108.1"/>
    </source>
</evidence>
<reference evidence="3" key="2">
    <citation type="submission" date="2025-09" db="UniProtKB">
        <authorList>
            <consortium name="Ensembl"/>
        </authorList>
    </citation>
    <scope>IDENTIFICATION</scope>
</reference>
<evidence type="ECO:0000256" key="2">
    <source>
        <dbReference type="SAM" id="Phobius"/>
    </source>
</evidence>
<dbReference type="PANTHER" id="PTHR15177:SF3">
    <property type="entry name" value="LOC100144286 PROTEIN"/>
    <property type="match status" value="1"/>
</dbReference>
<feature type="transmembrane region" description="Helical" evidence="2">
    <location>
        <begin position="96"/>
        <end position="114"/>
    </location>
</feature>
<organism evidence="3 4">
    <name type="scientific">Naja naja</name>
    <name type="common">Indian cobra</name>
    <dbReference type="NCBI Taxonomy" id="35670"/>
    <lineage>
        <taxon>Eukaryota</taxon>
        <taxon>Metazoa</taxon>
        <taxon>Chordata</taxon>
        <taxon>Craniata</taxon>
        <taxon>Vertebrata</taxon>
        <taxon>Euteleostomi</taxon>
        <taxon>Lepidosauria</taxon>
        <taxon>Squamata</taxon>
        <taxon>Bifurcata</taxon>
        <taxon>Unidentata</taxon>
        <taxon>Episquamata</taxon>
        <taxon>Toxicofera</taxon>
        <taxon>Serpentes</taxon>
        <taxon>Colubroidea</taxon>
        <taxon>Elapidae</taxon>
        <taxon>Elapinae</taxon>
        <taxon>Naja</taxon>
    </lineage>
</organism>
<evidence type="ECO:0000313" key="4">
    <source>
        <dbReference type="Proteomes" id="UP000694559"/>
    </source>
</evidence>
<reference evidence="3" key="1">
    <citation type="submission" date="2025-08" db="UniProtKB">
        <authorList>
            <consortium name="Ensembl"/>
        </authorList>
    </citation>
    <scope>IDENTIFICATION</scope>
</reference>
<dbReference type="AlphaFoldDB" id="A0A8C7E0P7"/>
<dbReference type="GO" id="GO:0050848">
    <property type="term" value="P:regulation of calcium-mediated signaling"/>
    <property type="evidence" value="ECO:0007669"/>
    <property type="project" value="TreeGrafter"/>
</dbReference>
<dbReference type="OMA" id="THRLPQC"/>